<protein>
    <recommendedName>
        <fullName evidence="3">DUF295 domain-containing protein</fullName>
    </recommendedName>
</protein>
<dbReference type="Pfam" id="PF07893">
    <property type="entry name" value="DUF1668"/>
    <property type="match status" value="1"/>
</dbReference>
<name>A0ABC8YHB9_9POAL</name>
<keyword evidence="2" id="KW-1185">Reference proteome</keyword>
<dbReference type="Proteomes" id="UP001497457">
    <property type="component" value="Chromosome 16b"/>
</dbReference>
<dbReference type="EMBL" id="OZ075126">
    <property type="protein sequence ID" value="CAL4944330.1"/>
    <property type="molecule type" value="Genomic_DNA"/>
</dbReference>
<dbReference type="PANTHER" id="PTHR33085:SF62">
    <property type="entry name" value="OS03G0632600 PROTEIN"/>
    <property type="match status" value="1"/>
</dbReference>
<organism evidence="1 2">
    <name type="scientific">Urochloa decumbens</name>
    <dbReference type="NCBI Taxonomy" id="240449"/>
    <lineage>
        <taxon>Eukaryota</taxon>
        <taxon>Viridiplantae</taxon>
        <taxon>Streptophyta</taxon>
        <taxon>Embryophyta</taxon>
        <taxon>Tracheophyta</taxon>
        <taxon>Spermatophyta</taxon>
        <taxon>Magnoliopsida</taxon>
        <taxon>Liliopsida</taxon>
        <taxon>Poales</taxon>
        <taxon>Poaceae</taxon>
        <taxon>PACMAD clade</taxon>
        <taxon>Panicoideae</taxon>
        <taxon>Panicodae</taxon>
        <taxon>Paniceae</taxon>
        <taxon>Melinidinae</taxon>
        <taxon>Urochloa</taxon>
    </lineage>
</organism>
<accession>A0ABC8YHB9</accession>
<dbReference type="AlphaFoldDB" id="A0ABC8YHB9"/>
<gene>
    <name evidence="1" type="ORF">URODEC1_LOCUS34739</name>
</gene>
<reference evidence="1" key="1">
    <citation type="submission" date="2024-10" db="EMBL/GenBank/DDBJ databases">
        <authorList>
            <person name="Ryan C."/>
        </authorList>
    </citation>
    <scope>NUCLEOTIDE SEQUENCE [LARGE SCALE GENOMIC DNA]</scope>
</reference>
<proteinExistence type="predicted"/>
<dbReference type="PANTHER" id="PTHR33085">
    <property type="entry name" value="OS12G0113100 PROTEIN-RELATED"/>
    <property type="match status" value="1"/>
</dbReference>
<sequence length="382" mass="43245">MPKRRSGGRDGGRAAKRQRRHRHNLYLVFDDCLWGYSIRKVDLSSGSYSGEPPHKHTEAGEKERRLPRAAFRLEARPGYPNYFAAAFGSKIIAMTPHVDTHAMAPRCAVVPLLDVRTRSFAFAARPKTNLIDPIYFSVDDERLFALSSGSFQLLHLSEPEPGGDLCREPESSWRELPKQPFKREDVASYAIHPDGRTIFVSTKRRTFTFDTGEAQAHLKWKKRHGKWTLPFTGRAYFDSELDAWVGLNGDPVAIGHICACSVASSSNSGSIDGQRLDWKVSKEKLFSEDPVEDHVGATLVYLGGRSNYCLVQCVSVEDDCIDEELDDETQPAFRYLFRLTTFSLKFDKRGHLTTGNSRRVRYYKVPEAATDFALLEPVAFWM</sequence>
<evidence type="ECO:0000313" key="1">
    <source>
        <dbReference type="EMBL" id="CAL4944330.1"/>
    </source>
</evidence>
<dbReference type="InterPro" id="IPR012871">
    <property type="entry name" value="DUF1668_ORYSA"/>
</dbReference>
<evidence type="ECO:0000313" key="2">
    <source>
        <dbReference type="Proteomes" id="UP001497457"/>
    </source>
</evidence>
<evidence type="ECO:0008006" key="3">
    <source>
        <dbReference type="Google" id="ProtNLM"/>
    </source>
</evidence>